<dbReference type="EMBL" id="JBHUDJ010000008">
    <property type="protein sequence ID" value="MFD1588104.1"/>
    <property type="molecule type" value="Genomic_DNA"/>
</dbReference>
<name>A0ABD6CE19_9EURY</name>
<dbReference type="Proteomes" id="UP001597119">
    <property type="component" value="Unassembled WGS sequence"/>
</dbReference>
<dbReference type="Gene3D" id="3.30.1870.10">
    <property type="entry name" value="EreA-like, domain 2"/>
    <property type="match status" value="1"/>
</dbReference>
<dbReference type="PIRSF" id="PIRSF036794">
    <property type="entry name" value="UCP_erythr_ester"/>
    <property type="match status" value="1"/>
</dbReference>
<dbReference type="InterPro" id="IPR014622">
    <property type="entry name" value="UCP036794_erythomycin"/>
</dbReference>
<proteinExistence type="predicted"/>
<keyword evidence="2" id="KW-1185">Reference proteome</keyword>
<dbReference type="InterPro" id="IPR052036">
    <property type="entry name" value="Hydrolase/PRTase-associated"/>
</dbReference>
<protein>
    <submittedName>
        <fullName evidence="1">Erythromycin esterase family protein</fullName>
    </submittedName>
</protein>
<dbReference type="CDD" id="cd14728">
    <property type="entry name" value="Ere-like"/>
    <property type="match status" value="1"/>
</dbReference>
<dbReference type="InterPro" id="IPR007815">
    <property type="entry name" value="Emycin_Estase"/>
</dbReference>
<dbReference type="AlphaFoldDB" id="A0ABD6CE19"/>
<gene>
    <name evidence="1" type="ORF">ACFR9U_14060</name>
</gene>
<dbReference type="PANTHER" id="PTHR31299">
    <property type="entry name" value="ESTERASE, PUTATIVE (AFU_ORTHOLOGUE AFUA_1G05850)-RELATED"/>
    <property type="match status" value="1"/>
</dbReference>
<accession>A0ABD6CE19</accession>
<dbReference type="SUPFAM" id="SSF159501">
    <property type="entry name" value="EreA/ChaN-like"/>
    <property type="match status" value="1"/>
</dbReference>
<dbReference type="Pfam" id="PF05139">
    <property type="entry name" value="Erythro_esteras"/>
    <property type="match status" value="1"/>
</dbReference>
<dbReference type="Gene3D" id="1.20.1440.30">
    <property type="entry name" value="Biosynthetic Protein domain"/>
    <property type="match status" value="1"/>
</dbReference>
<sequence>MAITRGRDEPNTTNVDAAIEAVNEHARPLSDAQLDQLVERFQDRQVICIGEASHGTSEFYRFRASLTAKLLRECEHAFVAVEGDWTDCYEVNRFVRGLSDHEDALAVLSEFDRWPTWMWANWEVQAFVRWLRAENEDRDGDSQIGFYGMDVYSLFESMAAVVEYLDANYPEAAERARAAYHCFEPYGEDARAYARSTRLVPESCEDEVVSVLADVRRNRPTYDADHDEAHFNAEQNALVAANAEEYYRAMVRGNVSSWNVRDEHMVETLDRLRDHHDDATAIVWAHNTHVGDARATDMAARGEVSVGQLVREAYGPDDVALVGFGTHRGTVVAGESWGAPMRRMRVPPAREGSYEHVIRRADQTDCLLVSDDVRETALDDVRGHRAIGVVYHPEREFGNYVPTDLPERYDAFLFVDQTEALHPFDVEADQREVPEAYPWGF</sequence>
<organism evidence="1 2">
    <name type="scientific">Halorientalis brevis</name>
    <dbReference type="NCBI Taxonomy" id="1126241"/>
    <lineage>
        <taxon>Archaea</taxon>
        <taxon>Methanobacteriati</taxon>
        <taxon>Methanobacteriota</taxon>
        <taxon>Stenosarchaea group</taxon>
        <taxon>Halobacteria</taxon>
        <taxon>Halobacteriales</taxon>
        <taxon>Haloarculaceae</taxon>
        <taxon>Halorientalis</taxon>
    </lineage>
</organism>
<comment type="caution">
    <text evidence="1">The sequence shown here is derived from an EMBL/GenBank/DDBJ whole genome shotgun (WGS) entry which is preliminary data.</text>
</comment>
<evidence type="ECO:0000313" key="2">
    <source>
        <dbReference type="Proteomes" id="UP001597119"/>
    </source>
</evidence>
<evidence type="ECO:0000313" key="1">
    <source>
        <dbReference type="EMBL" id="MFD1588104.1"/>
    </source>
</evidence>
<dbReference type="RefSeq" id="WP_247381808.1">
    <property type="nucleotide sequence ID" value="NZ_JALLGV010000012.1"/>
</dbReference>
<reference evidence="1 2" key="1">
    <citation type="journal article" date="2019" name="Int. J. Syst. Evol. Microbiol.">
        <title>The Global Catalogue of Microorganisms (GCM) 10K type strain sequencing project: providing services to taxonomists for standard genome sequencing and annotation.</title>
        <authorList>
            <consortium name="The Broad Institute Genomics Platform"/>
            <consortium name="The Broad Institute Genome Sequencing Center for Infectious Disease"/>
            <person name="Wu L."/>
            <person name="Ma J."/>
        </authorList>
    </citation>
    <scope>NUCLEOTIDE SEQUENCE [LARGE SCALE GENOMIC DNA]</scope>
    <source>
        <strain evidence="1 2">CGMCC 1.12125</strain>
    </source>
</reference>
<dbReference type="PANTHER" id="PTHR31299:SF0">
    <property type="entry name" value="ESTERASE, PUTATIVE (AFU_ORTHOLOGUE AFUA_1G05850)-RELATED"/>
    <property type="match status" value="1"/>
</dbReference>
<dbReference type="Gene3D" id="3.40.1660.10">
    <property type="entry name" value="EreA-like (biosynthetic domain)"/>
    <property type="match status" value="1"/>
</dbReference>